<organism evidence="2">
    <name type="scientific">hydrothermal vent metagenome</name>
    <dbReference type="NCBI Taxonomy" id="652676"/>
    <lineage>
        <taxon>unclassified sequences</taxon>
        <taxon>metagenomes</taxon>
        <taxon>ecological metagenomes</taxon>
    </lineage>
</organism>
<accession>A0A3B0ZX04</accession>
<keyword evidence="1" id="KW-0812">Transmembrane</keyword>
<protein>
    <submittedName>
        <fullName evidence="2">Uncharacterized protein</fullName>
    </submittedName>
</protein>
<keyword evidence="1" id="KW-0472">Membrane</keyword>
<dbReference type="AlphaFoldDB" id="A0A3B0ZX04"/>
<keyword evidence="1" id="KW-1133">Transmembrane helix</keyword>
<reference evidence="2" key="1">
    <citation type="submission" date="2018-06" db="EMBL/GenBank/DDBJ databases">
        <authorList>
            <person name="Zhirakovskaya E."/>
        </authorList>
    </citation>
    <scope>NUCLEOTIDE SEQUENCE</scope>
</reference>
<evidence type="ECO:0000313" key="2">
    <source>
        <dbReference type="EMBL" id="VAW93760.1"/>
    </source>
</evidence>
<evidence type="ECO:0000256" key="1">
    <source>
        <dbReference type="SAM" id="Phobius"/>
    </source>
</evidence>
<sequence>METFLTFFDGTLIILAIVLFLATLIVIFFLLSRDSNQRRVAFIERRRNKEQLIFPFYDSDKELVTEERRKPADRRKARAIHVGNVAV</sequence>
<name>A0A3B0ZX04_9ZZZZ</name>
<dbReference type="EMBL" id="UOFT01000034">
    <property type="protein sequence ID" value="VAW93760.1"/>
    <property type="molecule type" value="Genomic_DNA"/>
</dbReference>
<gene>
    <name evidence="2" type="ORF">MNBD_GAMMA23-714</name>
</gene>
<feature type="transmembrane region" description="Helical" evidence="1">
    <location>
        <begin position="12"/>
        <end position="31"/>
    </location>
</feature>
<proteinExistence type="predicted"/>